<dbReference type="InterPro" id="IPR038078">
    <property type="entry name" value="PhoU-like_sf"/>
</dbReference>
<protein>
    <recommendedName>
        <fullName evidence="1">PhoU domain-containing protein</fullName>
    </recommendedName>
</protein>
<comment type="caution">
    <text evidence="2">The sequence shown here is derived from an EMBL/GenBank/DDBJ whole genome shotgun (WGS) entry which is preliminary data.</text>
</comment>
<dbReference type="GO" id="GO:0045936">
    <property type="term" value="P:negative regulation of phosphate metabolic process"/>
    <property type="evidence" value="ECO:0007669"/>
    <property type="project" value="InterPro"/>
</dbReference>
<proteinExistence type="predicted"/>
<dbReference type="AlphaFoldDB" id="A0A523BFG8"/>
<organism evidence="2 3">
    <name type="scientific">Thermoproteota archaeon</name>
    <dbReference type="NCBI Taxonomy" id="2056631"/>
    <lineage>
        <taxon>Archaea</taxon>
        <taxon>Thermoproteota</taxon>
    </lineage>
</organism>
<dbReference type="Gene3D" id="1.20.58.220">
    <property type="entry name" value="Phosphate transport system protein phou homolog 2, domain 2"/>
    <property type="match status" value="1"/>
</dbReference>
<feature type="domain" description="PhoU" evidence="1">
    <location>
        <begin position="119"/>
        <end position="196"/>
    </location>
</feature>
<dbReference type="InterPro" id="IPR026022">
    <property type="entry name" value="PhoU_dom"/>
</dbReference>
<dbReference type="SUPFAM" id="SSF109755">
    <property type="entry name" value="PhoU-like"/>
    <property type="match status" value="1"/>
</dbReference>
<evidence type="ECO:0000313" key="3">
    <source>
        <dbReference type="Proteomes" id="UP000315399"/>
    </source>
</evidence>
<evidence type="ECO:0000259" key="1">
    <source>
        <dbReference type="Pfam" id="PF01895"/>
    </source>
</evidence>
<dbReference type="EMBL" id="QNVH01000018">
    <property type="protein sequence ID" value="TDA39220.1"/>
    <property type="molecule type" value="Genomic_DNA"/>
</dbReference>
<evidence type="ECO:0000313" key="2">
    <source>
        <dbReference type="EMBL" id="TDA39220.1"/>
    </source>
</evidence>
<dbReference type="Pfam" id="PF01895">
    <property type="entry name" value="PhoU"/>
    <property type="match status" value="2"/>
</dbReference>
<dbReference type="Proteomes" id="UP000315399">
    <property type="component" value="Unassembled WGS sequence"/>
</dbReference>
<gene>
    <name evidence="2" type="ORF">DSO08_02720</name>
</gene>
<accession>A0A523BFG8</accession>
<reference evidence="2 3" key="1">
    <citation type="journal article" date="2019" name="Nat. Microbiol.">
        <title>Expanding anaerobic alkane metabolism in the domain of Archaea.</title>
        <authorList>
            <person name="Wang Y."/>
            <person name="Wegener G."/>
            <person name="Hou J."/>
            <person name="Wang F."/>
            <person name="Xiao X."/>
        </authorList>
    </citation>
    <scope>NUCLEOTIDE SEQUENCE [LARGE SCALE GENOMIC DNA]</scope>
    <source>
        <strain evidence="2">WYZ-LMO10</strain>
    </source>
</reference>
<dbReference type="PANTHER" id="PTHR42930:SF3">
    <property type="entry name" value="PHOSPHATE-SPECIFIC TRANSPORT SYSTEM ACCESSORY PROTEIN PHOU"/>
    <property type="match status" value="1"/>
</dbReference>
<name>A0A523BFG8_9CREN</name>
<feature type="domain" description="PhoU" evidence="1">
    <location>
        <begin position="45"/>
        <end position="102"/>
    </location>
</feature>
<dbReference type="InterPro" id="IPR028366">
    <property type="entry name" value="PhoU"/>
</dbReference>
<dbReference type="PANTHER" id="PTHR42930">
    <property type="entry name" value="PHOSPHATE-SPECIFIC TRANSPORT SYSTEM ACCESSORY PROTEIN PHOU"/>
    <property type="match status" value="1"/>
</dbReference>
<dbReference type="GO" id="GO:0030643">
    <property type="term" value="P:intracellular phosphate ion homeostasis"/>
    <property type="evidence" value="ECO:0007669"/>
    <property type="project" value="InterPro"/>
</dbReference>
<sequence>MMIVQEYLEKINALLIEMNEVILTLGDYVEDVLRDKRGGLLPLTTELCRAAQMKEEKVQETCIESLIRLQPFAGDLRTIATSMKVAYHLSRICRYLRNITEVAEEFSLADCETGRTLSLYREAEEMVQVALRSYLQRDLKTARDLIKADESIDQKYREILRDLATGRHSGACILFNGLAARIIERMADHACYLANETIYMVTGERRIID</sequence>